<dbReference type="AlphaFoldDB" id="A0AAV0XPL9"/>
<dbReference type="InterPro" id="IPR010987">
    <property type="entry name" value="Glutathione-S-Trfase_C-like"/>
</dbReference>
<evidence type="ECO:0000259" key="1">
    <source>
        <dbReference type="PROSITE" id="PS50405"/>
    </source>
</evidence>
<protein>
    <recommendedName>
        <fullName evidence="1">GST C-terminal domain-containing protein</fullName>
    </recommendedName>
</protein>
<dbReference type="InterPro" id="IPR004046">
    <property type="entry name" value="GST_C"/>
</dbReference>
<dbReference type="CDD" id="cd03177">
    <property type="entry name" value="GST_C_Delta_Epsilon"/>
    <property type="match status" value="1"/>
</dbReference>
<organism evidence="2 3">
    <name type="scientific">Macrosiphum euphorbiae</name>
    <name type="common">potato aphid</name>
    <dbReference type="NCBI Taxonomy" id="13131"/>
    <lineage>
        <taxon>Eukaryota</taxon>
        <taxon>Metazoa</taxon>
        <taxon>Ecdysozoa</taxon>
        <taxon>Arthropoda</taxon>
        <taxon>Hexapoda</taxon>
        <taxon>Insecta</taxon>
        <taxon>Pterygota</taxon>
        <taxon>Neoptera</taxon>
        <taxon>Paraneoptera</taxon>
        <taxon>Hemiptera</taxon>
        <taxon>Sternorrhyncha</taxon>
        <taxon>Aphidomorpha</taxon>
        <taxon>Aphidoidea</taxon>
        <taxon>Aphididae</taxon>
        <taxon>Macrosiphini</taxon>
        <taxon>Macrosiphum</taxon>
    </lineage>
</organism>
<accession>A0AAV0XPL9</accession>
<dbReference type="EMBL" id="CARXXK010000005">
    <property type="protein sequence ID" value="CAI6369311.1"/>
    <property type="molecule type" value="Genomic_DNA"/>
</dbReference>
<dbReference type="InterPro" id="IPR036282">
    <property type="entry name" value="Glutathione-S-Trfase_C_sf"/>
</dbReference>
<evidence type="ECO:0000313" key="3">
    <source>
        <dbReference type="Proteomes" id="UP001160148"/>
    </source>
</evidence>
<proteinExistence type="predicted"/>
<dbReference type="Proteomes" id="UP001160148">
    <property type="component" value="Unassembled WGS sequence"/>
</dbReference>
<dbReference type="Gene3D" id="1.20.1050.10">
    <property type="match status" value="1"/>
</dbReference>
<feature type="domain" description="GST C-terminal" evidence="1">
    <location>
        <begin position="19"/>
        <end position="146"/>
    </location>
</feature>
<dbReference type="Pfam" id="PF14497">
    <property type="entry name" value="GST_C_3"/>
    <property type="match status" value="1"/>
</dbReference>
<name>A0AAV0XPL9_9HEMI</name>
<comment type="caution">
    <text evidence="2">The sequence shown here is derived from an EMBL/GenBank/DDBJ whole genome shotgun (WGS) entry which is preliminary data.</text>
</comment>
<dbReference type="SUPFAM" id="SSF47616">
    <property type="entry name" value="GST C-terminal domain-like"/>
    <property type="match status" value="1"/>
</dbReference>
<dbReference type="PANTHER" id="PTHR43969:SF9">
    <property type="entry name" value="GLUTATHIONE S TRANSFERASE D10, ISOFORM A-RELATED"/>
    <property type="match status" value="1"/>
</dbReference>
<dbReference type="GO" id="GO:0006749">
    <property type="term" value="P:glutathione metabolic process"/>
    <property type="evidence" value="ECO:0007669"/>
    <property type="project" value="TreeGrafter"/>
</dbReference>
<dbReference type="GO" id="GO:0004364">
    <property type="term" value="F:glutathione transferase activity"/>
    <property type="evidence" value="ECO:0007669"/>
    <property type="project" value="TreeGrafter"/>
</dbReference>
<keyword evidence="3" id="KW-1185">Reference proteome</keyword>
<evidence type="ECO:0000313" key="2">
    <source>
        <dbReference type="EMBL" id="CAI6369311.1"/>
    </source>
</evidence>
<dbReference type="FunFam" id="1.20.1050.10:FF:000007">
    <property type="entry name" value="Glutathione S-transferase 1-1"/>
    <property type="match status" value="1"/>
</dbReference>
<dbReference type="PROSITE" id="PS50405">
    <property type="entry name" value="GST_CTER"/>
    <property type="match status" value="1"/>
</dbReference>
<gene>
    <name evidence="2" type="ORF">MEUPH1_LOCUS23567</name>
</gene>
<dbReference type="PANTHER" id="PTHR43969">
    <property type="entry name" value="GLUTATHIONE S TRANSFERASE D10, ISOFORM A-RELATED"/>
    <property type="match status" value="1"/>
</dbReference>
<sequence>MVYLVETYRKEDDPLFPKDTQKRALINQRLLFDLGTLYPAFIDQYDFLFTFGHAKRTNYKEKKLHKALGVLETFLTSSDWVAGDSMTLADISLVASISAFEVSRVDLNMYEKVSKCLKMCKTTMVGYEEINEVGAERLKEFVDKRFAETDS</sequence>
<reference evidence="2 3" key="1">
    <citation type="submission" date="2023-01" db="EMBL/GenBank/DDBJ databases">
        <authorList>
            <person name="Whitehead M."/>
        </authorList>
    </citation>
    <scope>NUCLEOTIDE SEQUENCE [LARGE SCALE GENOMIC DNA]</scope>
</reference>